<dbReference type="InParanoid" id="A0DNC1"/>
<dbReference type="HOGENOM" id="CLU_1417661_0_0_1"/>
<reference evidence="1 2" key="1">
    <citation type="journal article" date="2006" name="Nature">
        <title>Global trends of whole-genome duplications revealed by the ciliate Paramecium tetraurelia.</title>
        <authorList>
            <consortium name="Genoscope"/>
            <person name="Aury J.-M."/>
            <person name="Jaillon O."/>
            <person name="Duret L."/>
            <person name="Noel B."/>
            <person name="Jubin C."/>
            <person name="Porcel B.M."/>
            <person name="Segurens B."/>
            <person name="Daubin V."/>
            <person name="Anthouard V."/>
            <person name="Aiach N."/>
            <person name="Arnaiz O."/>
            <person name="Billaut A."/>
            <person name="Beisson J."/>
            <person name="Blanc I."/>
            <person name="Bouhouche K."/>
            <person name="Camara F."/>
            <person name="Duharcourt S."/>
            <person name="Guigo R."/>
            <person name="Gogendeau D."/>
            <person name="Katinka M."/>
            <person name="Keller A.-M."/>
            <person name="Kissmehl R."/>
            <person name="Klotz C."/>
            <person name="Koll F."/>
            <person name="Le Moue A."/>
            <person name="Lepere C."/>
            <person name="Malinsky S."/>
            <person name="Nowacki M."/>
            <person name="Nowak J.K."/>
            <person name="Plattner H."/>
            <person name="Poulain J."/>
            <person name="Ruiz F."/>
            <person name="Serrano V."/>
            <person name="Zagulski M."/>
            <person name="Dessen P."/>
            <person name="Betermier M."/>
            <person name="Weissenbach J."/>
            <person name="Scarpelli C."/>
            <person name="Schachter V."/>
            <person name="Sperling L."/>
            <person name="Meyer E."/>
            <person name="Cohen J."/>
            <person name="Wincker P."/>
        </authorList>
    </citation>
    <scope>NUCLEOTIDE SEQUENCE [LARGE SCALE GENOMIC DNA]</scope>
    <source>
        <strain evidence="1 2">Stock d4-2</strain>
    </source>
</reference>
<organism evidence="1 2">
    <name type="scientific">Paramecium tetraurelia</name>
    <dbReference type="NCBI Taxonomy" id="5888"/>
    <lineage>
        <taxon>Eukaryota</taxon>
        <taxon>Sar</taxon>
        <taxon>Alveolata</taxon>
        <taxon>Ciliophora</taxon>
        <taxon>Intramacronucleata</taxon>
        <taxon>Oligohymenophorea</taxon>
        <taxon>Peniculida</taxon>
        <taxon>Parameciidae</taxon>
        <taxon>Paramecium</taxon>
    </lineage>
</organism>
<dbReference type="RefSeq" id="XP_001451935.1">
    <property type="nucleotide sequence ID" value="XM_001451898.1"/>
</dbReference>
<dbReference type="EMBL" id="CT868518">
    <property type="protein sequence ID" value="CAK84538.1"/>
    <property type="molecule type" value="Genomic_DNA"/>
</dbReference>
<sequence length="192" mass="22802">MLDLQGILKEYLCYQFSIEILIDKLFLILLGQSIKRQELLENNFTNDMLQVIRIDQYENHRLILIMNYYPHSYSPILKQKHRSIVHQLRSKSVTVDARRMFVLSYPHSRKQIQSPLTKNNSEQLNFCINGKGQIESSNPLKRLRRRNNNSEYQTAITQYAANSFTHRNKINDPGVESLFCIRKYELLRKKIN</sequence>
<dbReference type="Proteomes" id="UP000000600">
    <property type="component" value="Unassembled WGS sequence"/>
</dbReference>
<protein>
    <submittedName>
        <fullName evidence="1">Uncharacterized protein</fullName>
    </submittedName>
</protein>
<gene>
    <name evidence="1" type="ORF">GSPATT00018733001</name>
</gene>
<accession>A0DNC1</accession>
<name>A0DNC1_PARTE</name>
<dbReference type="KEGG" id="ptm:GSPATT00018733001"/>
<dbReference type="GeneID" id="5037725"/>
<dbReference type="AlphaFoldDB" id="A0DNC1"/>
<proteinExistence type="predicted"/>
<keyword evidence="2" id="KW-1185">Reference proteome</keyword>
<dbReference type="OMA" id="IITHYSA"/>
<evidence type="ECO:0000313" key="2">
    <source>
        <dbReference type="Proteomes" id="UP000000600"/>
    </source>
</evidence>
<evidence type="ECO:0000313" key="1">
    <source>
        <dbReference type="EMBL" id="CAK84538.1"/>
    </source>
</evidence>